<dbReference type="Proteomes" id="UP000242869">
    <property type="component" value="Unassembled WGS sequence"/>
</dbReference>
<gene>
    <name evidence="12" type="ORF">SAMN05660284_01745</name>
</gene>
<evidence type="ECO:0000256" key="6">
    <source>
        <dbReference type="ARBA" id="ARBA00022764"/>
    </source>
</evidence>
<dbReference type="EMBL" id="FOVE01000011">
    <property type="protein sequence ID" value="SFN54506.1"/>
    <property type="molecule type" value="Genomic_DNA"/>
</dbReference>
<dbReference type="PRINTS" id="PR01002">
    <property type="entry name" value="FLGFLGJ"/>
</dbReference>
<evidence type="ECO:0000256" key="2">
    <source>
        <dbReference type="ARBA" id="ARBA00004418"/>
    </source>
</evidence>
<dbReference type="PANTHER" id="PTHR33308">
    <property type="entry name" value="PEPTIDOGLYCAN HYDROLASE FLGJ"/>
    <property type="match status" value="1"/>
</dbReference>
<keyword evidence="12" id="KW-0969">Cilium</keyword>
<comment type="similarity">
    <text evidence="3">In the N-terminal section; belongs to the FlgJ family.</text>
</comment>
<dbReference type="Pfam" id="PF10135">
    <property type="entry name" value="Rod-binding"/>
    <property type="match status" value="1"/>
</dbReference>
<dbReference type="InterPro" id="IPR051056">
    <property type="entry name" value="Glycosyl_Hydrolase_73"/>
</dbReference>
<name>A0A1I4ZWA2_9NEIS</name>
<evidence type="ECO:0000256" key="8">
    <source>
        <dbReference type="ARBA" id="ARBA00023295"/>
    </source>
</evidence>
<dbReference type="GO" id="GO:0016798">
    <property type="term" value="F:hydrolase activity, acting on glycosyl bonds"/>
    <property type="evidence" value="ECO:0007669"/>
    <property type="project" value="UniProtKB-KW"/>
</dbReference>
<feature type="domain" description="Mannosyl-glycoprotein endo-beta-N-acetylglucosamidase-like" evidence="11">
    <location>
        <begin position="144"/>
        <end position="305"/>
    </location>
</feature>
<keyword evidence="9" id="KW-0961">Cell wall biogenesis/degradation</keyword>
<evidence type="ECO:0000256" key="3">
    <source>
        <dbReference type="ARBA" id="ARBA00006880"/>
    </source>
</evidence>
<dbReference type="AlphaFoldDB" id="A0A1I4ZWA2"/>
<dbReference type="Gene3D" id="2.10.70.40">
    <property type="entry name" value="peptidoglycan hydrolase"/>
    <property type="match status" value="1"/>
</dbReference>
<evidence type="ECO:0000259" key="11">
    <source>
        <dbReference type="SMART" id="SM00047"/>
    </source>
</evidence>
<dbReference type="InterPro" id="IPR002901">
    <property type="entry name" value="MGlyc_endo_b_GlcNAc-like_dom"/>
</dbReference>
<dbReference type="NCBIfam" id="TIGR02541">
    <property type="entry name" value="flagell_FlgJ"/>
    <property type="match status" value="1"/>
</dbReference>
<dbReference type="GO" id="GO:0071555">
    <property type="term" value="P:cell wall organization"/>
    <property type="evidence" value="ECO:0007669"/>
    <property type="project" value="UniProtKB-KW"/>
</dbReference>
<evidence type="ECO:0000313" key="13">
    <source>
        <dbReference type="Proteomes" id="UP000242869"/>
    </source>
</evidence>
<dbReference type="GO" id="GO:0004040">
    <property type="term" value="F:amidase activity"/>
    <property type="evidence" value="ECO:0007669"/>
    <property type="project" value="InterPro"/>
</dbReference>
<dbReference type="PANTHER" id="PTHR33308:SF9">
    <property type="entry name" value="PEPTIDOGLYCAN HYDROLASE FLGJ"/>
    <property type="match status" value="1"/>
</dbReference>
<comment type="function">
    <text evidence="1">Flagellum-specific muramidase which hydrolyzes the peptidoglycan layer to assemble the rod structure in the periplasmic space.</text>
</comment>
<dbReference type="GO" id="GO:0071973">
    <property type="term" value="P:bacterial-type flagellum-dependent cell motility"/>
    <property type="evidence" value="ECO:0007669"/>
    <property type="project" value="TreeGrafter"/>
</dbReference>
<evidence type="ECO:0000256" key="10">
    <source>
        <dbReference type="ARBA" id="ARBA00030835"/>
    </source>
</evidence>
<evidence type="ECO:0000256" key="7">
    <source>
        <dbReference type="ARBA" id="ARBA00022801"/>
    </source>
</evidence>
<evidence type="ECO:0000313" key="12">
    <source>
        <dbReference type="EMBL" id="SFN54506.1"/>
    </source>
</evidence>
<keyword evidence="13" id="KW-1185">Reference proteome</keyword>
<evidence type="ECO:0000256" key="9">
    <source>
        <dbReference type="ARBA" id="ARBA00023316"/>
    </source>
</evidence>
<keyword evidence="12" id="KW-0282">Flagellum</keyword>
<comment type="subcellular location">
    <subcellularLocation>
        <location evidence="2">Periplasm</location>
    </subcellularLocation>
</comment>
<comment type="similarity">
    <text evidence="4">In the C-terminal section; belongs to the glycosyl hydrolase 73 family.</text>
</comment>
<accession>A0A1I4ZWA2</accession>
<keyword evidence="7" id="KW-0378">Hydrolase</keyword>
<dbReference type="GO" id="GO:0044780">
    <property type="term" value="P:bacterial-type flagellum assembly"/>
    <property type="evidence" value="ECO:0007669"/>
    <property type="project" value="InterPro"/>
</dbReference>
<dbReference type="InterPro" id="IPR019301">
    <property type="entry name" value="Flagellar_prot_FlgJ_N"/>
</dbReference>
<dbReference type="OrthoDB" id="289937at2"/>
<sequence length="312" mass="32676">MAISSNFAVAQEKLALDPQGVESLRRAVRNDSEAGAKAVARQFEALLVQQMLSSMRQANQGFGEESHGAFGLFRSMQDQQFAQLTAMKGGAGLADAIVRQINAQRSAASTGKQATSRQTSSETVATAKEKVMSEFAVGVSQPAKPAASTAAPAGDFIGKLSASAEKAANDLGISPRLLLAQAALETGWGKRAIRNADGSDSHNLFGIKAGKNWTGKTTDVTTTEYVDGKAQKRVEKFRSYDSYAAAFSDYANLIKRRYGNAVGLGNDATGFGQALQVGGYATDPGYAGKIAKVADRVSAKLAAYQSGSSQTA</sequence>
<proteinExistence type="inferred from homology"/>
<dbReference type="Pfam" id="PF01832">
    <property type="entry name" value="Glucosaminidase"/>
    <property type="match status" value="1"/>
</dbReference>
<keyword evidence="8" id="KW-0326">Glycosidase</keyword>
<dbReference type="GO" id="GO:0042597">
    <property type="term" value="C:periplasmic space"/>
    <property type="evidence" value="ECO:0007669"/>
    <property type="project" value="UniProtKB-SubCell"/>
</dbReference>
<dbReference type="RefSeq" id="WP_091194606.1">
    <property type="nucleotide sequence ID" value="NZ_FOVE01000011.1"/>
</dbReference>
<keyword evidence="6" id="KW-0574">Periplasm</keyword>
<keyword evidence="12" id="KW-0966">Cell projection</keyword>
<evidence type="ECO:0000256" key="4">
    <source>
        <dbReference type="ARBA" id="ARBA00007974"/>
    </source>
</evidence>
<evidence type="ECO:0000256" key="5">
    <source>
        <dbReference type="ARBA" id="ARBA00013433"/>
    </source>
</evidence>
<organism evidence="12 13">
    <name type="scientific">Formivibrio citricus</name>
    <dbReference type="NCBI Taxonomy" id="83765"/>
    <lineage>
        <taxon>Bacteria</taxon>
        <taxon>Pseudomonadati</taxon>
        <taxon>Pseudomonadota</taxon>
        <taxon>Betaproteobacteria</taxon>
        <taxon>Neisseriales</taxon>
        <taxon>Chitinibacteraceae</taxon>
        <taxon>Formivibrio</taxon>
    </lineage>
</organism>
<dbReference type="InterPro" id="IPR013377">
    <property type="entry name" value="FlgJ"/>
</dbReference>
<protein>
    <recommendedName>
        <fullName evidence="5">Peptidoglycan hydrolase FlgJ</fullName>
    </recommendedName>
    <alternativeName>
        <fullName evidence="10">Muramidase FlgJ</fullName>
    </alternativeName>
</protein>
<dbReference type="SMART" id="SM00047">
    <property type="entry name" value="LYZ2"/>
    <property type="match status" value="1"/>
</dbReference>
<dbReference type="STRING" id="83765.SAMN05660284_01745"/>
<dbReference type="Gene3D" id="1.10.530.10">
    <property type="match status" value="1"/>
</dbReference>
<evidence type="ECO:0000256" key="1">
    <source>
        <dbReference type="ARBA" id="ARBA00002954"/>
    </source>
</evidence>
<dbReference type="FunFam" id="2.10.70.40:FF:000001">
    <property type="entry name" value="Flagellar assembly peptidoglycan hydrolase FlgJ"/>
    <property type="match status" value="1"/>
</dbReference>
<reference evidence="13" key="1">
    <citation type="submission" date="2016-10" db="EMBL/GenBank/DDBJ databases">
        <authorList>
            <person name="Varghese N."/>
            <person name="Submissions S."/>
        </authorList>
    </citation>
    <scope>NUCLEOTIDE SEQUENCE [LARGE SCALE GENOMIC DNA]</scope>
    <source>
        <strain evidence="13">DSM 6150</strain>
    </source>
</reference>